<dbReference type="HAMAP" id="MF_00542">
    <property type="entry name" value="Butyrate_kinase"/>
    <property type="match status" value="1"/>
</dbReference>
<keyword evidence="4 9" id="KW-0808">Transferase</keyword>
<comment type="catalytic activity">
    <reaction evidence="8 9">
        <text>butanoate + ATP = butanoyl phosphate + ADP</text>
        <dbReference type="Rhea" id="RHEA:13585"/>
        <dbReference type="ChEBI" id="CHEBI:17968"/>
        <dbReference type="ChEBI" id="CHEBI:30616"/>
        <dbReference type="ChEBI" id="CHEBI:58079"/>
        <dbReference type="ChEBI" id="CHEBI:456216"/>
        <dbReference type="EC" id="2.7.2.7"/>
    </reaction>
</comment>
<dbReference type="InterPro" id="IPR000890">
    <property type="entry name" value="Aliphatic_acid_kin_short-chain"/>
</dbReference>
<keyword evidence="7 9" id="KW-0067">ATP-binding</keyword>
<reference evidence="12" key="1">
    <citation type="submission" date="2015-07" db="EMBL/GenBank/DDBJ databases">
        <title>Draft genome sequence of Acetobacterium bakii DSM 8293, a potential psychrophilic chemical producer through syngas fermentation.</title>
        <authorList>
            <person name="Song Y."/>
            <person name="Hwang S."/>
            <person name="Cho B.-K."/>
        </authorList>
    </citation>
    <scope>NUCLEOTIDE SEQUENCE [LARGE SCALE GENOMIC DNA]</scope>
    <source>
        <strain evidence="12">DSM 8239</strain>
    </source>
</reference>
<keyword evidence="3 9" id="KW-0963">Cytoplasm</keyword>
<evidence type="ECO:0000313" key="11">
    <source>
        <dbReference type="EMBL" id="KNZ42332.1"/>
    </source>
</evidence>
<dbReference type="PRINTS" id="PR00471">
    <property type="entry name" value="ACETATEKNASE"/>
</dbReference>
<dbReference type="NCBIfam" id="NF002834">
    <property type="entry name" value="PRK03011.1-5"/>
    <property type="match status" value="1"/>
</dbReference>
<evidence type="ECO:0000256" key="9">
    <source>
        <dbReference type="HAMAP-Rule" id="MF_00542"/>
    </source>
</evidence>
<comment type="subcellular location">
    <subcellularLocation>
        <location evidence="1 9">Cytoplasm</location>
    </subcellularLocation>
</comment>
<dbReference type="AlphaFoldDB" id="A0A0L6U1Z3"/>
<dbReference type="PANTHER" id="PTHR21060">
    <property type="entry name" value="ACETATE KINASE"/>
    <property type="match status" value="1"/>
</dbReference>
<evidence type="ECO:0000256" key="10">
    <source>
        <dbReference type="RuleBase" id="RU003835"/>
    </source>
</evidence>
<name>A0A0L6U1Z3_9FIRM</name>
<evidence type="ECO:0000256" key="6">
    <source>
        <dbReference type="ARBA" id="ARBA00022777"/>
    </source>
</evidence>
<evidence type="ECO:0000313" key="12">
    <source>
        <dbReference type="Proteomes" id="UP000036873"/>
    </source>
</evidence>
<keyword evidence="6 9" id="KW-0418">Kinase</keyword>
<dbReference type="EC" id="2.7.2.7" evidence="9"/>
<comment type="similarity">
    <text evidence="2 9 10">Belongs to the acetokinase family.</text>
</comment>
<evidence type="ECO:0000256" key="7">
    <source>
        <dbReference type="ARBA" id="ARBA00022840"/>
    </source>
</evidence>
<dbReference type="NCBIfam" id="TIGR02707">
    <property type="entry name" value="butyr_kinase"/>
    <property type="match status" value="1"/>
</dbReference>
<dbReference type="GO" id="GO:0008776">
    <property type="term" value="F:acetate kinase activity"/>
    <property type="evidence" value="ECO:0007669"/>
    <property type="project" value="TreeGrafter"/>
</dbReference>
<dbReference type="PANTHER" id="PTHR21060:SF3">
    <property type="entry name" value="BUTYRATE KINASE 2-RELATED"/>
    <property type="match status" value="1"/>
</dbReference>
<dbReference type="Gene3D" id="3.30.420.40">
    <property type="match status" value="2"/>
</dbReference>
<proteinExistence type="inferred from homology"/>
<keyword evidence="12" id="KW-1185">Reference proteome</keyword>
<dbReference type="PIRSF" id="PIRSF036458">
    <property type="entry name" value="Butyrate_kin"/>
    <property type="match status" value="1"/>
</dbReference>
<dbReference type="PROSITE" id="PS01075">
    <property type="entry name" value="ACETATE_KINASE_1"/>
    <property type="match status" value="1"/>
</dbReference>
<dbReference type="PATRIC" id="fig|52689.4.peg.555"/>
<dbReference type="EMBL" id="LGYO01000016">
    <property type="protein sequence ID" value="KNZ42332.1"/>
    <property type="molecule type" value="Genomic_DNA"/>
</dbReference>
<evidence type="ECO:0000256" key="8">
    <source>
        <dbReference type="ARBA" id="ARBA00048596"/>
    </source>
</evidence>
<evidence type="ECO:0000256" key="3">
    <source>
        <dbReference type="ARBA" id="ARBA00022490"/>
    </source>
</evidence>
<dbReference type="InterPro" id="IPR043129">
    <property type="entry name" value="ATPase_NBD"/>
</dbReference>
<dbReference type="GO" id="GO:0006083">
    <property type="term" value="P:acetate metabolic process"/>
    <property type="evidence" value="ECO:0007669"/>
    <property type="project" value="TreeGrafter"/>
</dbReference>
<dbReference type="InterPro" id="IPR023865">
    <property type="entry name" value="Aliphatic_acid_kinase_CS"/>
</dbReference>
<dbReference type="Pfam" id="PF00871">
    <property type="entry name" value="Acetate_kinase"/>
    <property type="match status" value="1"/>
</dbReference>
<evidence type="ECO:0000256" key="4">
    <source>
        <dbReference type="ARBA" id="ARBA00022679"/>
    </source>
</evidence>
<gene>
    <name evidence="9" type="primary">buk</name>
    <name evidence="11" type="ORF">AKG39_07225</name>
</gene>
<comment type="caution">
    <text evidence="11">The sequence shown here is derived from an EMBL/GenBank/DDBJ whole genome shotgun (WGS) entry which is preliminary data.</text>
</comment>
<dbReference type="Proteomes" id="UP000036873">
    <property type="component" value="Unassembled WGS sequence"/>
</dbReference>
<dbReference type="CDD" id="cd24011">
    <property type="entry name" value="ASKHA_NBD_BK"/>
    <property type="match status" value="1"/>
</dbReference>
<accession>A0A0L6U1Z3</accession>
<organism evidence="11 12">
    <name type="scientific">Acetobacterium bakii</name>
    <dbReference type="NCBI Taxonomy" id="52689"/>
    <lineage>
        <taxon>Bacteria</taxon>
        <taxon>Bacillati</taxon>
        <taxon>Bacillota</taxon>
        <taxon>Clostridia</taxon>
        <taxon>Eubacteriales</taxon>
        <taxon>Eubacteriaceae</taxon>
        <taxon>Acetobacterium</taxon>
    </lineage>
</organism>
<dbReference type="RefSeq" id="WP_050739749.1">
    <property type="nucleotide sequence ID" value="NZ_LGYO01000016.1"/>
</dbReference>
<dbReference type="SUPFAM" id="SSF53067">
    <property type="entry name" value="Actin-like ATPase domain"/>
    <property type="match status" value="2"/>
</dbReference>
<dbReference type="GO" id="GO:0047761">
    <property type="term" value="F:butyrate kinase activity"/>
    <property type="evidence" value="ECO:0007669"/>
    <property type="project" value="UniProtKB-UniRule"/>
</dbReference>
<evidence type="ECO:0000256" key="2">
    <source>
        <dbReference type="ARBA" id="ARBA00008748"/>
    </source>
</evidence>
<dbReference type="InterPro" id="IPR011245">
    <property type="entry name" value="Butyrate_kin"/>
</dbReference>
<evidence type="ECO:0000256" key="5">
    <source>
        <dbReference type="ARBA" id="ARBA00022741"/>
    </source>
</evidence>
<dbReference type="OrthoDB" id="9771859at2"/>
<protein>
    <recommendedName>
        <fullName evidence="9">Probable butyrate kinase</fullName>
        <shortName evidence="9">BK</shortName>
        <ecNumber evidence="9">2.7.2.7</ecNumber>
    </recommendedName>
    <alternativeName>
        <fullName evidence="9">Branched-chain carboxylic acid kinase</fullName>
    </alternativeName>
</protein>
<dbReference type="PROSITE" id="PS01076">
    <property type="entry name" value="ACETATE_KINASE_2"/>
    <property type="match status" value="1"/>
</dbReference>
<evidence type="ECO:0000256" key="1">
    <source>
        <dbReference type="ARBA" id="ARBA00004496"/>
    </source>
</evidence>
<keyword evidence="5 9" id="KW-0547">Nucleotide-binding</keyword>
<dbReference type="GO" id="GO:0005737">
    <property type="term" value="C:cytoplasm"/>
    <property type="evidence" value="ECO:0007669"/>
    <property type="project" value="UniProtKB-SubCell"/>
</dbReference>
<dbReference type="STRING" id="52689.AKG39_07225"/>
<dbReference type="GO" id="GO:0005524">
    <property type="term" value="F:ATP binding"/>
    <property type="evidence" value="ECO:0007669"/>
    <property type="project" value="UniProtKB-KW"/>
</dbReference>
<sequence length="371" mass="40820">MKKILVLNFGSTSSKISIFQDEVEVNKTSIAHNTATLNQFKSVIDQRDFRKKAVLEWLESINESIMSFDAIAPRGGNVHPIASGTYQVNQDMVDDLESGQYGVHASALASIIGYELFKAYGIPAYTTDPIVVDEKIPEARLSGNRILKRTSNMHVLNHKATARIAALQIGKPYEECNFVVAHMGGGITIGAHYNGKIIDANNGFDSDGPFSPERSGSLPVGDLVRLCFSGQYDQLQILRMINGEGGMKSYLGEVDVRIIEDRIDKGDKEAILAYDAMAYQVAKEIGAYSVVSQEKLDAIVLTGGLAYSEKFTSKIISYMGFLAPVLIFPGENEALALAKGALRVLNKEINTRIYIKENQEDTLWPIIESER</sequence>